<feature type="domain" description="SSD" evidence="8">
    <location>
        <begin position="234"/>
        <end position="365"/>
    </location>
</feature>
<feature type="transmembrane region" description="Helical" evidence="7">
    <location>
        <begin position="241"/>
        <end position="264"/>
    </location>
</feature>
<protein>
    <submittedName>
        <fullName evidence="9">MMPL family transporter</fullName>
    </submittedName>
</protein>
<accession>A0A9X1TZF6</accession>
<evidence type="ECO:0000256" key="2">
    <source>
        <dbReference type="ARBA" id="ARBA00022475"/>
    </source>
</evidence>
<feature type="transmembrane region" description="Helical" evidence="7">
    <location>
        <begin position="406"/>
        <end position="426"/>
    </location>
</feature>
<dbReference type="GO" id="GO:0005886">
    <property type="term" value="C:plasma membrane"/>
    <property type="evidence" value="ECO:0007669"/>
    <property type="project" value="UniProtKB-SubCell"/>
</dbReference>
<feature type="transmembrane region" description="Helical" evidence="7">
    <location>
        <begin position="591"/>
        <end position="612"/>
    </location>
</feature>
<keyword evidence="10" id="KW-1185">Reference proteome</keyword>
<dbReference type="InterPro" id="IPR050545">
    <property type="entry name" value="Mycobact_MmpL"/>
</dbReference>
<dbReference type="PANTHER" id="PTHR33406">
    <property type="entry name" value="MEMBRANE PROTEIN MJ1562-RELATED"/>
    <property type="match status" value="1"/>
</dbReference>
<dbReference type="RefSeq" id="WP_236117483.1">
    <property type="nucleotide sequence ID" value="NZ_JAKGSI010000001.1"/>
</dbReference>
<evidence type="ECO:0000256" key="6">
    <source>
        <dbReference type="SAM" id="MobiDB-lite"/>
    </source>
</evidence>
<feature type="region of interest" description="Disordered" evidence="6">
    <location>
        <begin position="792"/>
        <end position="814"/>
    </location>
</feature>
<feature type="transmembrane region" description="Helical" evidence="7">
    <location>
        <begin position="217"/>
        <end position="235"/>
    </location>
</feature>
<keyword evidence="3 7" id="KW-0812">Transmembrane</keyword>
<feature type="transmembrane region" description="Helical" evidence="7">
    <location>
        <begin position="743"/>
        <end position="768"/>
    </location>
</feature>
<name>A0A9X1TZF6_9CORY</name>
<dbReference type="Proteomes" id="UP001139336">
    <property type="component" value="Unassembled WGS sequence"/>
</dbReference>
<feature type="transmembrane region" description="Helical" evidence="7">
    <location>
        <begin position="705"/>
        <end position="731"/>
    </location>
</feature>
<feature type="transmembrane region" description="Helical" evidence="7">
    <location>
        <begin position="271"/>
        <end position="291"/>
    </location>
</feature>
<dbReference type="EMBL" id="JAKGSI010000001">
    <property type="protein sequence ID" value="MCF4005674.1"/>
    <property type="molecule type" value="Genomic_DNA"/>
</dbReference>
<feature type="transmembrane region" description="Helical" evidence="7">
    <location>
        <begin position="619"/>
        <end position="640"/>
    </location>
</feature>
<comment type="caution">
    <text evidence="9">The sequence shown here is derived from an EMBL/GenBank/DDBJ whole genome shotgun (WGS) entry which is preliminary data.</text>
</comment>
<evidence type="ECO:0000256" key="4">
    <source>
        <dbReference type="ARBA" id="ARBA00022989"/>
    </source>
</evidence>
<dbReference type="Pfam" id="PF03176">
    <property type="entry name" value="MMPL"/>
    <property type="match status" value="2"/>
</dbReference>
<evidence type="ECO:0000256" key="5">
    <source>
        <dbReference type="ARBA" id="ARBA00023136"/>
    </source>
</evidence>
<keyword evidence="4 7" id="KW-1133">Transmembrane helix</keyword>
<dbReference type="SUPFAM" id="SSF82866">
    <property type="entry name" value="Multidrug efflux transporter AcrB transmembrane domain"/>
    <property type="match status" value="2"/>
</dbReference>
<keyword evidence="2" id="KW-1003">Cell membrane</keyword>
<reference evidence="9" key="1">
    <citation type="submission" date="2022-01" db="EMBL/GenBank/DDBJ databases">
        <title>Corynebacterium sp. nov isolated from isolated from the feces of the greater white-fronted geese (Anser albifrons) at Poyang Lake, PR China.</title>
        <authorList>
            <person name="Liu Q."/>
        </authorList>
    </citation>
    <scope>NUCLEOTIDE SEQUENCE</scope>
    <source>
        <strain evidence="9">JCM 32435</strain>
    </source>
</reference>
<gene>
    <name evidence="9" type="ORF">L1O03_00555</name>
</gene>
<dbReference type="InterPro" id="IPR004869">
    <property type="entry name" value="MMPL_dom"/>
</dbReference>
<evidence type="ECO:0000256" key="3">
    <source>
        <dbReference type="ARBA" id="ARBA00022692"/>
    </source>
</evidence>
<proteinExistence type="predicted"/>
<dbReference type="Gene3D" id="1.20.1640.10">
    <property type="entry name" value="Multidrug efflux transporter AcrB transmembrane domain"/>
    <property type="match status" value="2"/>
</dbReference>
<dbReference type="PANTHER" id="PTHR33406:SF13">
    <property type="entry name" value="MEMBRANE PROTEIN YDFJ"/>
    <property type="match status" value="1"/>
</dbReference>
<evidence type="ECO:0000259" key="8">
    <source>
        <dbReference type="PROSITE" id="PS50156"/>
    </source>
</evidence>
<feature type="transmembrane region" description="Helical" evidence="7">
    <location>
        <begin position="15"/>
        <end position="37"/>
    </location>
</feature>
<feature type="transmembrane region" description="Helical" evidence="7">
    <location>
        <begin position="303"/>
        <end position="329"/>
    </location>
</feature>
<dbReference type="AlphaFoldDB" id="A0A9X1TZF6"/>
<evidence type="ECO:0000313" key="9">
    <source>
        <dbReference type="EMBL" id="MCF4005674.1"/>
    </source>
</evidence>
<comment type="subcellular location">
    <subcellularLocation>
        <location evidence="1">Cell membrane</location>
        <topology evidence="1">Multi-pass membrane protein</topology>
    </subcellularLocation>
</comment>
<organism evidence="9 10">
    <name type="scientific">Corynebacterium uropygiale</name>
    <dbReference type="NCBI Taxonomy" id="1775911"/>
    <lineage>
        <taxon>Bacteria</taxon>
        <taxon>Bacillati</taxon>
        <taxon>Actinomycetota</taxon>
        <taxon>Actinomycetes</taxon>
        <taxon>Mycobacteriales</taxon>
        <taxon>Corynebacteriaceae</taxon>
        <taxon>Corynebacterium</taxon>
    </lineage>
</organism>
<dbReference type="PROSITE" id="PS50156">
    <property type="entry name" value="SSD"/>
    <property type="match status" value="1"/>
</dbReference>
<dbReference type="InterPro" id="IPR000731">
    <property type="entry name" value="SSD"/>
</dbReference>
<sequence>MARVLYTVGRWSFLHAWWVLSTWVVILLTVAGLALGLHKPLSSQFSVSGTPSINATKMLVEQFPNQENPVTASSVTVVFEAPEGHTLSEPETHAAVDRTIDALRTGLGDSITDTQRFGNPVDVDQRLTGQIHSMYGSFGLPEETANEDAQTVRTLSDDGRIGYTSFSIDAGDSMVVTKDQRAIINDAMDQARDAGVRVEAAGSGFGEEIAIEPMSEIIGLAVAFLVLLFTFGSLVASGLPIITAVIGVGIGVLAILLTTAYVDLNNVTPTLSIMIGLAVGIDYSLFVLSRYRSERENHPDDVAAGLAVGTAGSAVVFAGVTVIVALAALSVAGIGFLTAMGLLAALTVLITVLVTLTLTPALLGLCGKKAFAGKVPGVAGNPWRRCRRHTPRRTLGSLWVRGVHRVPGLAIGVVILALGALSLPLFHLQMALPSDATANHGTTQREAADLMAEGFGPGVNAPLLLVVDAAHANPDSPALAPYVNAQRAKAESEGTEFDAQKAATLSSFLYTVDSIDGMSTVKNAQLTGVNEGQTAAQILITPYTGPGDPATVDLSDSLRARTHEIEDAAGIRVGMTGLTAVQMDITEELAAAMPVYLSIVVGLAIVLLILVFRSITVPIVAGLGFLLSVGAAFGATILFWQDGLWGIVGTPGPLVSFMPIFLIGVTFGLAMDYQVFLVTRMREHWIHSGGQASGRTNYNAVEESVIFGFTLGARVVTAAAIIMIAVFVAFIGQPLPFIKVFGFALGAGVLFDAFFIRMTLVPAAMFLLGRSTWWMPRWLDRILPRLDVEGSALGDDPEPEYPRLDDADAPTVPA</sequence>
<evidence type="ECO:0000256" key="1">
    <source>
        <dbReference type="ARBA" id="ARBA00004651"/>
    </source>
</evidence>
<evidence type="ECO:0000313" key="10">
    <source>
        <dbReference type="Proteomes" id="UP001139336"/>
    </source>
</evidence>
<feature type="transmembrane region" description="Helical" evidence="7">
    <location>
        <begin position="660"/>
        <end position="678"/>
    </location>
</feature>
<keyword evidence="5 7" id="KW-0472">Membrane</keyword>
<feature type="transmembrane region" description="Helical" evidence="7">
    <location>
        <begin position="336"/>
        <end position="358"/>
    </location>
</feature>
<evidence type="ECO:0000256" key="7">
    <source>
        <dbReference type="SAM" id="Phobius"/>
    </source>
</evidence>